<reference evidence="3 4" key="1">
    <citation type="submission" date="2018-04" db="EMBL/GenBank/DDBJ databases">
        <title>Genomic Encyclopedia of Archaeal and Bacterial Type Strains, Phase II (KMG-II): from individual species to whole genera.</title>
        <authorList>
            <person name="Goeker M."/>
        </authorList>
    </citation>
    <scope>NUCLEOTIDE SEQUENCE [LARGE SCALE GENOMIC DNA]</scope>
    <source>
        <strain evidence="3 4">DSM 45169</strain>
    </source>
</reference>
<proteinExistence type="predicted"/>
<keyword evidence="4" id="KW-1185">Reference proteome</keyword>
<feature type="repeat" description="TPR" evidence="1">
    <location>
        <begin position="361"/>
        <end position="394"/>
    </location>
</feature>
<dbReference type="PANTHER" id="PTHR12558:SF13">
    <property type="entry name" value="CELL DIVISION CYCLE PROTEIN 27 HOMOLOG"/>
    <property type="match status" value="1"/>
</dbReference>
<dbReference type="PROSITE" id="PS50943">
    <property type="entry name" value="HTH_CROC1"/>
    <property type="match status" value="1"/>
</dbReference>
<dbReference type="SUPFAM" id="SSF47413">
    <property type="entry name" value="lambda repressor-like DNA-binding domains"/>
    <property type="match status" value="1"/>
</dbReference>
<evidence type="ECO:0000313" key="3">
    <source>
        <dbReference type="EMBL" id="PTM58031.1"/>
    </source>
</evidence>
<dbReference type="CDD" id="cd00093">
    <property type="entry name" value="HTH_XRE"/>
    <property type="match status" value="1"/>
</dbReference>
<evidence type="ECO:0000256" key="1">
    <source>
        <dbReference type="PROSITE-ProRule" id="PRU00339"/>
    </source>
</evidence>
<comment type="caution">
    <text evidence="3">The sequence shown here is derived from an EMBL/GenBank/DDBJ whole genome shotgun (WGS) entry which is preliminary data.</text>
</comment>
<dbReference type="Pfam" id="PF01381">
    <property type="entry name" value="HTH_3"/>
    <property type="match status" value="1"/>
</dbReference>
<evidence type="ECO:0000259" key="2">
    <source>
        <dbReference type="PROSITE" id="PS50943"/>
    </source>
</evidence>
<protein>
    <submittedName>
        <fullName evidence="3">Helix-turn-helix protein</fullName>
    </submittedName>
</protein>
<dbReference type="InterPro" id="IPR011990">
    <property type="entry name" value="TPR-like_helical_dom_sf"/>
</dbReference>
<dbReference type="SMART" id="SM00028">
    <property type="entry name" value="TPR"/>
    <property type="match status" value="5"/>
</dbReference>
<dbReference type="Proteomes" id="UP000241639">
    <property type="component" value="Unassembled WGS sequence"/>
</dbReference>
<accession>A0A2T4Z806</accession>
<dbReference type="PANTHER" id="PTHR12558">
    <property type="entry name" value="CELL DIVISION CYCLE 16,23,27"/>
    <property type="match status" value="1"/>
</dbReference>
<dbReference type="Gene3D" id="1.25.40.10">
    <property type="entry name" value="Tetratricopeptide repeat domain"/>
    <property type="match status" value="2"/>
</dbReference>
<gene>
    <name evidence="3" type="ORF">C8J48_0603</name>
</gene>
<dbReference type="InterPro" id="IPR010982">
    <property type="entry name" value="Lambda_DNA-bd_dom_sf"/>
</dbReference>
<evidence type="ECO:0000313" key="4">
    <source>
        <dbReference type="Proteomes" id="UP000241639"/>
    </source>
</evidence>
<dbReference type="AlphaFoldDB" id="A0A2T4Z806"/>
<dbReference type="SUPFAM" id="SSF48452">
    <property type="entry name" value="TPR-like"/>
    <property type="match status" value="2"/>
</dbReference>
<dbReference type="Gene3D" id="1.10.260.40">
    <property type="entry name" value="lambda repressor-like DNA-binding domains"/>
    <property type="match status" value="1"/>
</dbReference>
<organism evidence="3 4">
    <name type="scientific">Desmospora activa DSM 45169</name>
    <dbReference type="NCBI Taxonomy" id="1121389"/>
    <lineage>
        <taxon>Bacteria</taxon>
        <taxon>Bacillati</taxon>
        <taxon>Bacillota</taxon>
        <taxon>Bacilli</taxon>
        <taxon>Bacillales</taxon>
        <taxon>Thermoactinomycetaceae</taxon>
        <taxon>Desmospora</taxon>
    </lineage>
</organism>
<dbReference type="EMBL" id="PZZP01000001">
    <property type="protein sequence ID" value="PTM58031.1"/>
    <property type="molecule type" value="Genomic_DNA"/>
</dbReference>
<keyword evidence="1" id="KW-0802">TPR repeat</keyword>
<dbReference type="InterPro" id="IPR019734">
    <property type="entry name" value="TPR_rpt"/>
</dbReference>
<feature type="domain" description="HTH cro/C1-type" evidence="2">
    <location>
        <begin position="13"/>
        <end position="66"/>
    </location>
</feature>
<dbReference type="PROSITE" id="PS50005">
    <property type="entry name" value="TPR"/>
    <property type="match status" value="1"/>
</dbReference>
<dbReference type="SMART" id="SM00530">
    <property type="entry name" value="HTH_XRE"/>
    <property type="match status" value="1"/>
</dbReference>
<sequence>MLTMEIHELGEVIRKARKERGLRLEDLADDNISPATISNIERGVPHVSQDKAMYLLKKLDLSLEKIPELMIQERTNLEELKRKFRAVESLLMSDQINEALKLLNTIELEEKHILSSLHHYLLGRCFIEKEKWNRAERSFHRAIQLAAASGNQSSNIEAVSFHALGYVCYRVNNIDKALQYTDSAISAYAENGERSYIIWSTLRNKAIYLERLGRLTESMNIVQEVWDSLSKIDDVEVRLTFYWLRSDISRRMGMLDEAIKYAYEGEELATLNKVYYSSFVLWMVIGNSHLKRNELDQAEFCFNHSLSLISKLDNVNKNSLTNLYSRLSVLYMKKDNVEKSFYYIDQAIQNAKKHNDAPRLIKALIIKGTLLKSTGEREDAIKEFEVALDLSRKYNYKKNEHLALYHLANCWDGVNEKEFLKYSRSMYLVQQNLRLNEEEILDETAI</sequence>
<name>A0A2T4Z806_9BACL</name>
<dbReference type="InterPro" id="IPR001387">
    <property type="entry name" value="Cro/C1-type_HTH"/>
</dbReference>
<dbReference type="GO" id="GO:0003677">
    <property type="term" value="F:DNA binding"/>
    <property type="evidence" value="ECO:0007669"/>
    <property type="project" value="InterPro"/>
</dbReference>